<sequence length="214" mass="23442">TAVSTNEQSTTSARSASAEETSTVQKFTQEDVEMRTLTYPEDDDAISTQVFDVTSLATGAGVSFVLVTSAVAIWVCRRRFGLADADSYRETQLHKNTGTGSTWNFRQSHVKNAKTAFYSAKVAAATTCRELFRLTGNLMGKCTQTPLPSIHPPHQLAQIFSDFFCEKISSLRIALDSQMSSSVQPAFQDRMFSGTPLTCFDVVSQEAVRKIALS</sequence>
<feature type="non-terminal residue" evidence="3">
    <location>
        <position position="214"/>
    </location>
</feature>
<comment type="caution">
    <text evidence="3">The sequence shown here is derived from an EMBL/GenBank/DDBJ whole genome shotgun (WGS) entry which is preliminary data.</text>
</comment>
<feature type="non-terminal residue" evidence="3">
    <location>
        <position position="1"/>
    </location>
</feature>
<protein>
    <submittedName>
        <fullName evidence="3">Uncharacterized protein</fullName>
    </submittedName>
</protein>
<proteinExistence type="predicted"/>
<dbReference type="Proteomes" id="UP001519460">
    <property type="component" value="Unassembled WGS sequence"/>
</dbReference>
<name>A0ABD0KYB2_9CAEN</name>
<reference evidence="3 4" key="1">
    <citation type="journal article" date="2023" name="Sci. Data">
        <title>Genome assembly of the Korean intertidal mud-creeper Batillaria attramentaria.</title>
        <authorList>
            <person name="Patra A.K."/>
            <person name="Ho P.T."/>
            <person name="Jun S."/>
            <person name="Lee S.J."/>
            <person name="Kim Y."/>
            <person name="Won Y.J."/>
        </authorList>
    </citation>
    <scope>NUCLEOTIDE SEQUENCE [LARGE SCALE GENOMIC DNA]</scope>
    <source>
        <strain evidence="3">Wonlab-2016</strain>
    </source>
</reference>
<gene>
    <name evidence="3" type="ORF">BaRGS_00016950</name>
</gene>
<accession>A0ABD0KYB2</accession>
<organism evidence="3 4">
    <name type="scientific">Batillaria attramentaria</name>
    <dbReference type="NCBI Taxonomy" id="370345"/>
    <lineage>
        <taxon>Eukaryota</taxon>
        <taxon>Metazoa</taxon>
        <taxon>Spiralia</taxon>
        <taxon>Lophotrochozoa</taxon>
        <taxon>Mollusca</taxon>
        <taxon>Gastropoda</taxon>
        <taxon>Caenogastropoda</taxon>
        <taxon>Sorbeoconcha</taxon>
        <taxon>Cerithioidea</taxon>
        <taxon>Batillariidae</taxon>
        <taxon>Batillaria</taxon>
    </lineage>
</organism>
<keyword evidence="4" id="KW-1185">Reference proteome</keyword>
<evidence type="ECO:0000256" key="1">
    <source>
        <dbReference type="SAM" id="MobiDB-lite"/>
    </source>
</evidence>
<keyword evidence="2" id="KW-1133">Transmembrane helix</keyword>
<dbReference type="EMBL" id="JACVVK020000110">
    <property type="protein sequence ID" value="KAK7491815.1"/>
    <property type="molecule type" value="Genomic_DNA"/>
</dbReference>
<evidence type="ECO:0000313" key="4">
    <source>
        <dbReference type="Proteomes" id="UP001519460"/>
    </source>
</evidence>
<keyword evidence="2" id="KW-0812">Transmembrane</keyword>
<keyword evidence="2" id="KW-0472">Membrane</keyword>
<dbReference type="AlphaFoldDB" id="A0ABD0KYB2"/>
<feature type="region of interest" description="Disordered" evidence="1">
    <location>
        <begin position="1"/>
        <end position="29"/>
    </location>
</feature>
<feature type="transmembrane region" description="Helical" evidence="2">
    <location>
        <begin position="56"/>
        <end position="76"/>
    </location>
</feature>
<evidence type="ECO:0000256" key="2">
    <source>
        <dbReference type="SAM" id="Phobius"/>
    </source>
</evidence>
<feature type="compositionally biased region" description="Low complexity" evidence="1">
    <location>
        <begin position="7"/>
        <end position="23"/>
    </location>
</feature>
<evidence type="ECO:0000313" key="3">
    <source>
        <dbReference type="EMBL" id="KAK7491815.1"/>
    </source>
</evidence>